<dbReference type="InterPro" id="IPR009073">
    <property type="entry name" value="HscB_oligo_C"/>
</dbReference>
<gene>
    <name evidence="5" type="ORF">CHIRRI_LOCUS11918</name>
</gene>
<dbReference type="Pfam" id="PF00226">
    <property type="entry name" value="DnaJ"/>
    <property type="match status" value="1"/>
</dbReference>
<dbReference type="Gene3D" id="1.10.287.110">
    <property type="entry name" value="DnaJ domain"/>
    <property type="match status" value="1"/>
</dbReference>
<dbReference type="InterPro" id="IPR004640">
    <property type="entry name" value="HscB"/>
</dbReference>
<dbReference type="AlphaFoldDB" id="A0A9N9S516"/>
<reference evidence="5" key="1">
    <citation type="submission" date="2022-01" db="EMBL/GenBank/DDBJ databases">
        <authorList>
            <person name="King R."/>
        </authorList>
    </citation>
    <scope>NUCLEOTIDE SEQUENCE</scope>
</reference>
<dbReference type="Gene3D" id="1.20.1280.20">
    <property type="entry name" value="HscB, C-terminal domain"/>
    <property type="match status" value="1"/>
</dbReference>
<protein>
    <recommendedName>
        <fullName evidence="4">J domain-containing protein</fullName>
    </recommendedName>
</protein>
<feature type="domain" description="J" evidence="4">
    <location>
        <begin position="72"/>
        <end position="144"/>
    </location>
</feature>
<evidence type="ECO:0000259" key="4">
    <source>
        <dbReference type="PROSITE" id="PS50076"/>
    </source>
</evidence>
<dbReference type="EMBL" id="OU895879">
    <property type="protein sequence ID" value="CAG9809088.1"/>
    <property type="molecule type" value="Genomic_DNA"/>
</dbReference>
<keyword evidence="2" id="KW-0143">Chaperone</keyword>
<dbReference type="GO" id="GO:0051087">
    <property type="term" value="F:protein-folding chaperone binding"/>
    <property type="evidence" value="ECO:0007669"/>
    <property type="project" value="InterPro"/>
</dbReference>
<proteinExistence type="inferred from homology"/>
<keyword evidence="3" id="KW-0175">Coiled coil</keyword>
<dbReference type="GO" id="GO:0005739">
    <property type="term" value="C:mitochondrion"/>
    <property type="evidence" value="ECO:0007669"/>
    <property type="project" value="TreeGrafter"/>
</dbReference>
<dbReference type="Proteomes" id="UP001153620">
    <property type="component" value="Chromosome 3"/>
</dbReference>
<evidence type="ECO:0000256" key="2">
    <source>
        <dbReference type="ARBA" id="ARBA00023186"/>
    </source>
</evidence>
<dbReference type="PANTHER" id="PTHR14021:SF15">
    <property type="entry name" value="IRON-SULFUR CLUSTER CO-CHAPERONE PROTEIN HSCB"/>
    <property type="match status" value="1"/>
</dbReference>
<evidence type="ECO:0000256" key="1">
    <source>
        <dbReference type="ARBA" id="ARBA00010476"/>
    </source>
</evidence>
<comment type="similarity">
    <text evidence="1">Belongs to the HscB family.</text>
</comment>
<dbReference type="InterPro" id="IPR036869">
    <property type="entry name" value="J_dom_sf"/>
</dbReference>
<reference evidence="5" key="2">
    <citation type="submission" date="2022-10" db="EMBL/GenBank/DDBJ databases">
        <authorList>
            <consortium name="ENA_rothamsted_submissions"/>
            <consortium name="culmorum"/>
            <person name="King R."/>
        </authorList>
    </citation>
    <scope>NUCLEOTIDE SEQUENCE</scope>
</reference>
<feature type="coiled-coil region" evidence="3">
    <location>
        <begin position="177"/>
        <end position="204"/>
    </location>
</feature>
<name>A0A9N9S516_9DIPT</name>
<evidence type="ECO:0000256" key="3">
    <source>
        <dbReference type="SAM" id="Coils"/>
    </source>
</evidence>
<dbReference type="PANTHER" id="PTHR14021">
    <property type="entry name" value="IRON-SULFUR CLUSTER CO-CHAPERONE PROTEIN HSCB"/>
    <property type="match status" value="1"/>
</dbReference>
<organism evidence="5 6">
    <name type="scientific">Chironomus riparius</name>
    <dbReference type="NCBI Taxonomy" id="315576"/>
    <lineage>
        <taxon>Eukaryota</taxon>
        <taxon>Metazoa</taxon>
        <taxon>Ecdysozoa</taxon>
        <taxon>Arthropoda</taxon>
        <taxon>Hexapoda</taxon>
        <taxon>Insecta</taxon>
        <taxon>Pterygota</taxon>
        <taxon>Neoptera</taxon>
        <taxon>Endopterygota</taxon>
        <taxon>Diptera</taxon>
        <taxon>Nematocera</taxon>
        <taxon>Chironomoidea</taxon>
        <taxon>Chironomidae</taxon>
        <taxon>Chironominae</taxon>
        <taxon>Chironomus</taxon>
    </lineage>
</organism>
<keyword evidence="6" id="KW-1185">Reference proteome</keyword>
<dbReference type="InterPro" id="IPR036386">
    <property type="entry name" value="HscB_C_sf"/>
</dbReference>
<dbReference type="SUPFAM" id="SSF46565">
    <property type="entry name" value="Chaperone J-domain"/>
    <property type="match status" value="1"/>
</dbReference>
<evidence type="ECO:0000313" key="5">
    <source>
        <dbReference type="EMBL" id="CAG9809088.1"/>
    </source>
</evidence>
<dbReference type="PROSITE" id="PS50076">
    <property type="entry name" value="DNAJ_2"/>
    <property type="match status" value="1"/>
</dbReference>
<dbReference type="SUPFAM" id="SSF47144">
    <property type="entry name" value="HSC20 (HSCB), C-terminal oligomerisation domain"/>
    <property type="match status" value="1"/>
</dbReference>
<dbReference type="GO" id="GO:0051259">
    <property type="term" value="P:protein complex oligomerization"/>
    <property type="evidence" value="ECO:0007669"/>
    <property type="project" value="InterPro"/>
</dbReference>
<dbReference type="OrthoDB" id="448954at2759"/>
<evidence type="ECO:0000313" key="6">
    <source>
        <dbReference type="Proteomes" id="UP001153620"/>
    </source>
</evidence>
<accession>A0A9N9S516</accession>
<dbReference type="NCBIfam" id="TIGR00714">
    <property type="entry name" value="hscB"/>
    <property type="match status" value="1"/>
</dbReference>
<dbReference type="GO" id="GO:0044571">
    <property type="term" value="P:[2Fe-2S] cluster assembly"/>
    <property type="evidence" value="ECO:0007669"/>
    <property type="project" value="InterPro"/>
</dbReference>
<dbReference type="SMART" id="SM00271">
    <property type="entry name" value="DnaJ"/>
    <property type="match status" value="1"/>
</dbReference>
<dbReference type="InterPro" id="IPR001623">
    <property type="entry name" value="DnaJ_domain"/>
</dbReference>
<dbReference type="GO" id="GO:0001671">
    <property type="term" value="F:ATPase activator activity"/>
    <property type="evidence" value="ECO:0007669"/>
    <property type="project" value="InterPro"/>
</dbReference>
<sequence length="234" mass="27523">MIRNFERFLTCNFRQITAQRRNLNVQNFMIARSYCQLSKMCWNCHATLHENVEIFCNSCNHIQRVPKISFEDYFDLFGIQKDPKVNLKELTKRFRNVQSQIHPDKFSTKSEAEQSLSSEWSSLVNKAYKTLQTPVLRGEYLLSLKGITISEKNTIEDPEFLMEVMEKNETVEEAETKDDLLVLLDELQDEIADVNNKFASAYQSKNYAAAKNYLIKMKYLMSIENITKEKIQRF</sequence>
<dbReference type="Pfam" id="PF07743">
    <property type="entry name" value="HSCB_C"/>
    <property type="match status" value="1"/>
</dbReference>
<dbReference type="CDD" id="cd06257">
    <property type="entry name" value="DnaJ"/>
    <property type="match status" value="1"/>
</dbReference>